<dbReference type="RefSeq" id="XP_012768535.1">
    <property type="nucleotide sequence ID" value="XM_012913081.1"/>
</dbReference>
<name>A0A061DBU5_BABBI</name>
<evidence type="ECO:0000313" key="2">
    <source>
        <dbReference type="EMBL" id="CDR96349.1"/>
    </source>
</evidence>
<protein>
    <submittedName>
        <fullName evidence="2">SWI/SNF-RELATED MATRIX-ASSOCIATED ACTIN-DEPENDENT REGULATOR OF CHROMATIN SUBFAMILY C MEMBER 2 (SMARCC2), putative</fullName>
    </submittedName>
</protein>
<feature type="region of interest" description="Disordered" evidence="1">
    <location>
        <begin position="178"/>
        <end position="217"/>
    </location>
</feature>
<accession>A0A061DBU5</accession>
<evidence type="ECO:0000256" key="1">
    <source>
        <dbReference type="SAM" id="MobiDB-lite"/>
    </source>
</evidence>
<dbReference type="VEuPathDB" id="PiroplasmaDB:BBBOND_0302530"/>
<evidence type="ECO:0000313" key="3">
    <source>
        <dbReference type="Proteomes" id="UP000033188"/>
    </source>
</evidence>
<dbReference type="EMBL" id="LK391709">
    <property type="protein sequence ID" value="CDR96349.1"/>
    <property type="molecule type" value="Genomic_DNA"/>
</dbReference>
<proteinExistence type="predicted"/>
<dbReference type="KEGG" id="bbig:BBBOND_0302530"/>
<keyword evidence="3" id="KW-1185">Reference proteome</keyword>
<dbReference type="Proteomes" id="UP000033188">
    <property type="component" value="Chromosome 3"/>
</dbReference>
<reference evidence="3" key="1">
    <citation type="journal article" date="2014" name="Nucleic Acids Res.">
        <title>The evolutionary dynamics of variant antigen genes in Babesia reveal a history of genomic innovation underlying host-parasite interaction.</title>
        <authorList>
            <person name="Jackson A.P."/>
            <person name="Otto T.D."/>
            <person name="Darby A."/>
            <person name="Ramaprasad A."/>
            <person name="Xia D."/>
            <person name="Echaide I.E."/>
            <person name="Farber M."/>
            <person name="Gahlot S."/>
            <person name="Gamble J."/>
            <person name="Gupta D."/>
            <person name="Gupta Y."/>
            <person name="Jackson L."/>
            <person name="Malandrin L."/>
            <person name="Malas T.B."/>
            <person name="Moussa E."/>
            <person name="Nair M."/>
            <person name="Reid A.J."/>
            <person name="Sanders M."/>
            <person name="Sharma J."/>
            <person name="Tracey A."/>
            <person name="Quail M.A."/>
            <person name="Weir W."/>
            <person name="Wastling J.M."/>
            <person name="Hall N."/>
            <person name="Willadsen P."/>
            <person name="Lingelbach K."/>
            <person name="Shiels B."/>
            <person name="Tait A."/>
            <person name="Berriman M."/>
            <person name="Allred D.R."/>
            <person name="Pain A."/>
        </authorList>
    </citation>
    <scope>NUCLEOTIDE SEQUENCE [LARGE SCALE GENOMIC DNA]</scope>
    <source>
        <strain evidence="3">Bond</strain>
    </source>
</reference>
<dbReference type="OMA" id="CHAEARY"/>
<feature type="compositionally biased region" description="Basic and acidic residues" evidence="1">
    <location>
        <begin position="202"/>
        <end position="211"/>
    </location>
</feature>
<sequence>MPVGAKWSKHPFVPSKWNRSRREKLYNAIDKFGMDWRMVQEELGDEVTVRECIYHFVMAPLERETRGIVRLPVCFSHIVDGKTDLPFFTSPNTVTAFLAFCASTISPVVASQAAKTILNDVMKPEAWPPGYAKFEADESIQRRDTKSAATTEATCHTTVTPLRNDRKDADAANANKLHGFTSNEHEVKGGKQAEASGTVVAQDKDAEHDARPNPTVPDTTLFTAFEQALQVSTETCARLAAMEQQKIDAVLARIIDLKIKNLEEKMKYHAGSEEHMDNCRIQLVRYSSLQLTWCRGMNYRE</sequence>
<dbReference type="STRING" id="5866.A0A061DBU5"/>
<organism evidence="2 3">
    <name type="scientific">Babesia bigemina</name>
    <dbReference type="NCBI Taxonomy" id="5866"/>
    <lineage>
        <taxon>Eukaryota</taxon>
        <taxon>Sar</taxon>
        <taxon>Alveolata</taxon>
        <taxon>Apicomplexa</taxon>
        <taxon>Aconoidasida</taxon>
        <taxon>Piroplasmida</taxon>
        <taxon>Babesiidae</taxon>
        <taxon>Babesia</taxon>
    </lineage>
</organism>
<gene>
    <name evidence="2" type="ORF">BBBOND_0302530</name>
</gene>
<dbReference type="GeneID" id="24564890"/>
<dbReference type="AlphaFoldDB" id="A0A061DBU5"/>
<dbReference type="OrthoDB" id="118550at2759"/>